<dbReference type="Pfam" id="PF04239">
    <property type="entry name" value="DUF421"/>
    <property type="match status" value="1"/>
</dbReference>
<reference evidence="10 11" key="1">
    <citation type="submission" date="2022-05" db="EMBL/GenBank/DDBJ databases">
        <title>Genome Sequencing of Bee-Associated Microbes.</title>
        <authorList>
            <person name="Dunlap C."/>
        </authorList>
    </citation>
    <scope>NUCLEOTIDE SEQUENCE [LARGE SCALE GENOMIC DNA]</scope>
    <source>
        <strain evidence="10 11">NRRL NRS-1438</strain>
    </source>
</reference>
<feature type="compositionally biased region" description="Low complexity" evidence="7">
    <location>
        <begin position="174"/>
        <end position="202"/>
    </location>
</feature>
<evidence type="ECO:0000256" key="7">
    <source>
        <dbReference type="SAM" id="MobiDB-lite"/>
    </source>
</evidence>
<evidence type="ECO:0000259" key="9">
    <source>
        <dbReference type="Pfam" id="PF04239"/>
    </source>
</evidence>
<feature type="transmembrane region" description="Helical" evidence="8">
    <location>
        <begin position="32"/>
        <end position="51"/>
    </location>
</feature>
<feature type="compositionally biased region" description="Low complexity" evidence="7">
    <location>
        <begin position="153"/>
        <end position="165"/>
    </location>
</feature>
<evidence type="ECO:0000256" key="3">
    <source>
        <dbReference type="ARBA" id="ARBA00022475"/>
    </source>
</evidence>
<keyword evidence="5 8" id="KW-1133">Transmembrane helix</keyword>
<comment type="similarity">
    <text evidence="2">Belongs to the UPF0702 family.</text>
</comment>
<comment type="subcellular location">
    <subcellularLocation>
        <location evidence="1">Cell membrane</location>
        <topology evidence="1">Multi-pass membrane protein</topology>
    </subcellularLocation>
</comment>
<keyword evidence="11" id="KW-1185">Reference proteome</keyword>
<feature type="transmembrane region" description="Helical" evidence="8">
    <location>
        <begin position="57"/>
        <end position="78"/>
    </location>
</feature>
<evidence type="ECO:0000256" key="1">
    <source>
        <dbReference type="ARBA" id="ARBA00004651"/>
    </source>
</evidence>
<feature type="transmembrane region" description="Helical" evidence="8">
    <location>
        <begin position="6"/>
        <end position="25"/>
    </location>
</feature>
<proteinExistence type="inferred from homology"/>
<sequence>MEIWTVVIRTVVMYFTVFIVLRLMGKREIGKLSVFDLVISIMIADVAVFVIEDKNRPYWEGFVPIGVLIVIQIGLSFVSLKSRRLRLFFDGAPSILIADGHLNRKEMSKLRYNLDDLMQQLREHGVDNFEDVKYAILESTGKLTVILKEDASNSSESCGGISSDSDYPDVTDKSSGSSPSSAHGSEGSASIDTNNNNNNNQNKPALRKPDRIRFAALPLPLIMDGKVQDDNLQSINKTRFWLKNQLQSKGVTEFKQVFFCSIDHKGHMFIDRKQP</sequence>
<comment type="caution">
    <text evidence="10">The sequence shown here is derived from an EMBL/GenBank/DDBJ whole genome shotgun (WGS) entry which is preliminary data.</text>
</comment>
<evidence type="ECO:0000256" key="5">
    <source>
        <dbReference type="ARBA" id="ARBA00022989"/>
    </source>
</evidence>
<evidence type="ECO:0000256" key="6">
    <source>
        <dbReference type="ARBA" id="ARBA00023136"/>
    </source>
</evidence>
<protein>
    <submittedName>
        <fullName evidence="10">DUF421 domain-containing protein</fullName>
    </submittedName>
</protein>
<dbReference type="InterPro" id="IPR023090">
    <property type="entry name" value="UPF0702_alpha/beta_dom_sf"/>
</dbReference>
<evidence type="ECO:0000313" key="11">
    <source>
        <dbReference type="Proteomes" id="UP001207626"/>
    </source>
</evidence>
<dbReference type="RefSeq" id="WP_176392738.1">
    <property type="nucleotide sequence ID" value="NZ_JAMDLV010000004.1"/>
</dbReference>
<keyword evidence="3" id="KW-1003">Cell membrane</keyword>
<dbReference type="PANTHER" id="PTHR34582">
    <property type="entry name" value="UPF0702 TRANSMEMBRANE PROTEIN YCAP"/>
    <property type="match status" value="1"/>
</dbReference>
<organism evidence="10 11">
    <name type="scientific">Paenibacillus apiarius</name>
    <dbReference type="NCBI Taxonomy" id="46240"/>
    <lineage>
        <taxon>Bacteria</taxon>
        <taxon>Bacillati</taxon>
        <taxon>Bacillota</taxon>
        <taxon>Bacilli</taxon>
        <taxon>Bacillales</taxon>
        <taxon>Paenibacillaceae</taxon>
        <taxon>Paenibacillus</taxon>
    </lineage>
</organism>
<accession>A0ABT4E100</accession>
<feature type="region of interest" description="Disordered" evidence="7">
    <location>
        <begin position="153"/>
        <end position="209"/>
    </location>
</feature>
<evidence type="ECO:0000256" key="8">
    <source>
        <dbReference type="SAM" id="Phobius"/>
    </source>
</evidence>
<gene>
    <name evidence="10" type="ORF">M5X09_20525</name>
</gene>
<dbReference type="Proteomes" id="UP001207626">
    <property type="component" value="Unassembled WGS sequence"/>
</dbReference>
<evidence type="ECO:0000256" key="4">
    <source>
        <dbReference type="ARBA" id="ARBA00022692"/>
    </source>
</evidence>
<feature type="domain" description="YetF C-terminal" evidence="9">
    <location>
        <begin position="81"/>
        <end position="262"/>
    </location>
</feature>
<evidence type="ECO:0000256" key="2">
    <source>
        <dbReference type="ARBA" id="ARBA00006448"/>
    </source>
</evidence>
<dbReference type="EMBL" id="JAMDLW010000030">
    <property type="protein sequence ID" value="MCY9522013.1"/>
    <property type="molecule type" value="Genomic_DNA"/>
</dbReference>
<dbReference type="InterPro" id="IPR007353">
    <property type="entry name" value="DUF421"/>
</dbReference>
<name>A0ABT4E100_9BACL</name>
<keyword evidence="6 8" id="KW-0472">Membrane</keyword>
<dbReference type="PANTHER" id="PTHR34582:SF6">
    <property type="entry name" value="UPF0702 TRANSMEMBRANE PROTEIN YCAP"/>
    <property type="match status" value="1"/>
</dbReference>
<keyword evidence="4 8" id="KW-0812">Transmembrane</keyword>
<dbReference type="Gene3D" id="3.30.240.20">
    <property type="entry name" value="bsu07140 like domains"/>
    <property type="match status" value="2"/>
</dbReference>
<evidence type="ECO:0000313" key="10">
    <source>
        <dbReference type="EMBL" id="MCY9522013.1"/>
    </source>
</evidence>